<reference evidence="3" key="1">
    <citation type="journal article" date="2011" name="Genetics">
        <title>Massive changes in genome architecture accompany the transition to self-fertility in the filamentous fungus Neurospora tetrasperma.</title>
        <authorList>
            <person name="Ellison C.E."/>
            <person name="Stajich J.E."/>
            <person name="Jacobson D.J."/>
            <person name="Natvig D.O."/>
            <person name="Lapidus A."/>
            <person name="Foster B."/>
            <person name="Aerts A."/>
            <person name="Riley R."/>
            <person name="Lindquist E.A."/>
            <person name="Grigoriev I.V."/>
            <person name="Taylor J.W."/>
        </authorList>
    </citation>
    <scope>NUCLEOTIDE SEQUENCE [LARGE SCALE GENOMIC DNA]</scope>
    <source>
        <strain evidence="3">FGSC 2508 / P0657</strain>
    </source>
</reference>
<organism evidence="2 3">
    <name type="scientific">Neurospora tetrasperma (strain FGSC 2508 / ATCC MYA-4615 / P0657)</name>
    <dbReference type="NCBI Taxonomy" id="510951"/>
    <lineage>
        <taxon>Eukaryota</taxon>
        <taxon>Fungi</taxon>
        <taxon>Dikarya</taxon>
        <taxon>Ascomycota</taxon>
        <taxon>Pezizomycotina</taxon>
        <taxon>Sordariomycetes</taxon>
        <taxon>Sordariomycetidae</taxon>
        <taxon>Sordariales</taxon>
        <taxon>Sordariaceae</taxon>
        <taxon>Neurospora</taxon>
    </lineage>
</organism>
<dbReference type="Proteomes" id="UP000008065">
    <property type="component" value="Unassembled WGS sequence"/>
</dbReference>
<dbReference type="VEuPathDB" id="FungiDB:NEUTE1DRAFT_53577"/>
<dbReference type="KEGG" id="nte:NEUTE1DRAFT53577"/>
<feature type="compositionally biased region" description="Low complexity" evidence="1">
    <location>
        <begin position="168"/>
        <end position="182"/>
    </location>
</feature>
<evidence type="ECO:0000313" key="3">
    <source>
        <dbReference type="Proteomes" id="UP000008065"/>
    </source>
</evidence>
<protein>
    <submittedName>
        <fullName evidence="2">Uncharacterized protein</fullName>
    </submittedName>
</protein>
<feature type="compositionally biased region" description="Basic and acidic residues" evidence="1">
    <location>
        <begin position="39"/>
        <end position="49"/>
    </location>
</feature>
<gene>
    <name evidence="2" type="ORF">NEUTE1DRAFT_53577</name>
</gene>
<dbReference type="HOGENOM" id="CLU_1090277_0_0_1"/>
<dbReference type="RefSeq" id="XP_009856871.1">
    <property type="nucleotide sequence ID" value="XM_009858569.1"/>
</dbReference>
<dbReference type="GeneID" id="20828408"/>
<feature type="region of interest" description="Disordered" evidence="1">
    <location>
        <begin position="157"/>
        <end position="212"/>
    </location>
</feature>
<evidence type="ECO:0000256" key="1">
    <source>
        <dbReference type="SAM" id="MobiDB-lite"/>
    </source>
</evidence>
<proteinExistence type="predicted"/>
<dbReference type="EMBL" id="GL891382">
    <property type="protein sequence ID" value="EGO53254.1"/>
    <property type="molecule type" value="Genomic_DNA"/>
</dbReference>
<sequence length="255" mass="29000">MNGNNQLRHEFSSRGQLVLRNNHSEMQKYDAGQVHRRSRQDLHEHERNQQRPSQSQTSSNSTAPPEMEWVIYGSGDYDDHSPCNMEDEDGSSYEYPHDIESMNDERKTSGDVDRKNGSYGPAAARPCGDAASVANTELLIAMPDELSSCDIAKYDEKQRQRFTKNNKPAASPSSPSEEPISPTNSTHSGQFETLHGTPWKSRTHGPGTEVRVPYRILRGATYQVDDRYDRVDHWRPRRERPLGSIPGPFVEPRYE</sequence>
<dbReference type="AlphaFoldDB" id="F8N230"/>
<evidence type="ECO:0000313" key="2">
    <source>
        <dbReference type="EMBL" id="EGO53254.1"/>
    </source>
</evidence>
<name>F8N230_NEUT8</name>
<accession>F8N230</accession>
<feature type="region of interest" description="Disordered" evidence="1">
    <location>
        <begin position="232"/>
        <end position="255"/>
    </location>
</feature>
<feature type="compositionally biased region" description="Polar residues" evidence="1">
    <location>
        <begin position="50"/>
        <end position="63"/>
    </location>
</feature>
<dbReference type="OrthoDB" id="10495260at2759"/>
<feature type="region of interest" description="Disordered" evidence="1">
    <location>
        <begin position="1"/>
        <end position="127"/>
    </location>
</feature>
<feature type="compositionally biased region" description="Basic and acidic residues" evidence="1">
    <location>
        <begin position="95"/>
        <end position="116"/>
    </location>
</feature>
<keyword evidence="3" id="KW-1185">Reference proteome</keyword>